<dbReference type="Proteomes" id="UP001632038">
    <property type="component" value="Unassembled WGS sequence"/>
</dbReference>
<feature type="compositionally biased region" description="Low complexity" evidence="1">
    <location>
        <begin position="39"/>
        <end position="53"/>
    </location>
</feature>
<evidence type="ECO:0000313" key="4">
    <source>
        <dbReference type="Proteomes" id="UP001632038"/>
    </source>
</evidence>
<feature type="signal peptide" evidence="2">
    <location>
        <begin position="1"/>
        <end position="22"/>
    </location>
</feature>
<evidence type="ECO:0000313" key="3">
    <source>
        <dbReference type="EMBL" id="KAL3624868.1"/>
    </source>
</evidence>
<accession>A0ABD3C500</accession>
<keyword evidence="4" id="KW-1185">Reference proteome</keyword>
<name>A0ABD3C500_9LAMI</name>
<proteinExistence type="predicted"/>
<reference evidence="4" key="1">
    <citation type="journal article" date="2024" name="IScience">
        <title>Strigolactones Initiate the Formation of Haustorium-like Structures in Castilleja.</title>
        <authorList>
            <person name="Buerger M."/>
            <person name="Peterson D."/>
            <person name="Chory J."/>
        </authorList>
    </citation>
    <scope>NUCLEOTIDE SEQUENCE [LARGE SCALE GENOMIC DNA]</scope>
</reference>
<dbReference type="InterPro" id="IPR040290">
    <property type="entry name" value="Prot_E6-like"/>
</dbReference>
<feature type="region of interest" description="Disordered" evidence="1">
    <location>
        <begin position="39"/>
        <end position="91"/>
    </location>
</feature>
<feature type="compositionally biased region" description="Polar residues" evidence="1">
    <location>
        <begin position="282"/>
        <end position="299"/>
    </location>
</feature>
<comment type="caution">
    <text evidence="3">The sequence shown here is derived from an EMBL/GenBank/DDBJ whole genome shotgun (WGS) entry which is preliminary data.</text>
</comment>
<dbReference type="AlphaFoldDB" id="A0ABD3C500"/>
<organism evidence="3 4">
    <name type="scientific">Castilleja foliolosa</name>
    <dbReference type="NCBI Taxonomy" id="1961234"/>
    <lineage>
        <taxon>Eukaryota</taxon>
        <taxon>Viridiplantae</taxon>
        <taxon>Streptophyta</taxon>
        <taxon>Embryophyta</taxon>
        <taxon>Tracheophyta</taxon>
        <taxon>Spermatophyta</taxon>
        <taxon>Magnoliopsida</taxon>
        <taxon>eudicotyledons</taxon>
        <taxon>Gunneridae</taxon>
        <taxon>Pentapetalae</taxon>
        <taxon>asterids</taxon>
        <taxon>lamiids</taxon>
        <taxon>Lamiales</taxon>
        <taxon>Orobanchaceae</taxon>
        <taxon>Pedicularideae</taxon>
        <taxon>Castillejinae</taxon>
        <taxon>Castilleja</taxon>
    </lineage>
</organism>
<evidence type="ECO:0000256" key="2">
    <source>
        <dbReference type="SAM" id="SignalP"/>
    </source>
</evidence>
<sequence>MALFAKQFSLFLLFVSLLSSQARESQFFNKASVTTINDVVPQPESSPQQDQPEFLPDTQNGHGLYGHESGRLPPSTTTYKTEPNQARPINKYLPKNYNPVAYITEPDNINESPATFSDDNMKFTDNKNNFYGGAQNYYSTPQEKEPEYRDNFYNGGNSFNSGGAGALGSSKITFDNGAAALGSSENTFNNGGAALGRQENAFDNGPGDLGRRENTFDNGGAGANALFEQQGMSDTRWIENGKYHYDVEADKYNDNHPYERLKRPGVGTEYGINGGENAMGGYQNQKYEFQGEENSNLRP</sequence>
<protein>
    <submittedName>
        <fullName evidence="3">Uncharacterized protein</fullName>
    </submittedName>
</protein>
<gene>
    <name evidence="3" type="ORF">CASFOL_031536</name>
</gene>
<dbReference type="PANTHER" id="PTHR35274">
    <property type="entry name" value="E6-LIKE PROTEIN"/>
    <property type="match status" value="1"/>
</dbReference>
<dbReference type="EMBL" id="JAVIJP010000053">
    <property type="protein sequence ID" value="KAL3624868.1"/>
    <property type="molecule type" value="Genomic_DNA"/>
</dbReference>
<feature type="region of interest" description="Disordered" evidence="1">
    <location>
        <begin position="276"/>
        <end position="299"/>
    </location>
</feature>
<keyword evidence="2" id="KW-0732">Signal</keyword>
<dbReference type="PANTHER" id="PTHR35274:SF2">
    <property type="entry name" value="E6-LIKE PROTEIN"/>
    <property type="match status" value="1"/>
</dbReference>
<feature type="compositionally biased region" description="Polar residues" evidence="1">
    <location>
        <begin position="74"/>
        <end position="84"/>
    </location>
</feature>
<evidence type="ECO:0000256" key="1">
    <source>
        <dbReference type="SAM" id="MobiDB-lite"/>
    </source>
</evidence>
<feature type="chain" id="PRO_5044775623" evidence="2">
    <location>
        <begin position="23"/>
        <end position="299"/>
    </location>
</feature>